<dbReference type="GO" id="GO:0005615">
    <property type="term" value="C:extracellular space"/>
    <property type="evidence" value="ECO:0007669"/>
    <property type="project" value="TreeGrafter"/>
</dbReference>
<feature type="active site" description="Charge relay system" evidence="5">
    <location>
        <position position="234"/>
    </location>
</feature>
<dbReference type="InterPro" id="IPR000209">
    <property type="entry name" value="Peptidase_S8/S53_dom"/>
</dbReference>
<dbReference type="OrthoDB" id="206201at2759"/>
<dbReference type="EMBL" id="LUGH01000570">
    <property type="protein sequence ID" value="OBZ84004.1"/>
    <property type="molecule type" value="Genomic_DNA"/>
</dbReference>
<evidence type="ECO:0000256" key="1">
    <source>
        <dbReference type="ARBA" id="ARBA00011073"/>
    </source>
</evidence>
<keyword evidence="2 5" id="KW-0645">Protease</keyword>
<dbReference type="InterPro" id="IPR036852">
    <property type="entry name" value="Peptidase_S8/S53_dom_sf"/>
</dbReference>
<protein>
    <submittedName>
        <fullName evidence="8">Subtilisin-like protease 6</fullName>
    </submittedName>
</protein>
<keyword evidence="9" id="KW-1185">Reference proteome</keyword>
<dbReference type="STRING" id="101091.A0A1C7N9H4"/>
<dbReference type="GO" id="GO:0004252">
    <property type="term" value="F:serine-type endopeptidase activity"/>
    <property type="evidence" value="ECO:0007669"/>
    <property type="project" value="UniProtKB-UniRule"/>
</dbReference>
<comment type="caution">
    <text evidence="8">The sequence shown here is derived from an EMBL/GenBank/DDBJ whole genome shotgun (WGS) entry which is preliminary data.</text>
</comment>
<evidence type="ECO:0000313" key="9">
    <source>
        <dbReference type="Proteomes" id="UP000093000"/>
    </source>
</evidence>
<dbReference type="InterPro" id="IPR023828">
    <property type="entry name" value="Peptidase_S8_Ser-AS"/>
</dbReference>
<dbReference type="PROSITE" id="PS51892">
    <property type="entry name" value="SUBTILASE"/>
    <property type="match status" value="1"/>
</dbReference>
<dbReference type="PANTHER" id="PTHR43806:SF66">
    <property type="entry name" value="SERIN ENDOPEPTIDASE"/>
    <property type="match status" value="1"/>
</dbReference>
<evidence type="ECO:0000256" key="5">
    <source>
        <dbReference type="PROSITE-ProRule" id="PRU01240"/>
    </source>
</evidence>
<dbReference type="InParanoid" id="A0A1C7N9H4"/>
<dbReference type="FunFam" id="3.40.50.200:FF:000014">
    <property type="entry name" value="Proteinase K"/>
    <property type="match status" value="1"/>
</dbReference>
<name>A0A1C7N9H4_9FUNG</name>
<feature type="domain" description="Peptidase S8/S53" evidence="7">
    <location>
        <begin position="193"/>
        <end position="405"/>
    </location>
</feature>
<evidence type="ECO:0000256" key="3">
    <source>
        <dbReference type="ARBA" id="ARBA00022801"/>
    </source>
</evidence>
<dbReference type="SUPFAM" id="SSF52743">
    <property type="entry name" value="Subtilisin-like"/>
    <property type="match status" value="1"/>
</dbReference>
<dbReference type="PROSITE" id="PS00138">
    <property type="entry name" value="SUBTILASE_SER"/>
    <property type="match status" value="1"/>
</dbReference>
<feature type="chain" id="PRO_5008889554" evidence="6">
    <location>
        <begin position="18"/>
        <end position="444"/>
    </location>
</feature>
<feature type="active site" description="Charge relay system" evidence="5">
    <location>
        <position position="202"/>
    </location>
</feature>
<dbReference type="InterPro" id="IPR015500">
    <property type="entry name" value="Peptidase_S8_subtilisin-rel"/>
</dbReference>
<dbReference type="InterPro" id="IPR050131">
    <property type="entry name" value="Peptidase_S8_subtilisin-like"/>
</dbReference>
<feature type="signal peptide" evidence="6">
    <location>
        <begin position="1"/>
        <end position="17"/>
    </location>
</feature>
<evidence type="ECO:0000256" key="6">
    <source>
        <dbReference type="SAM" id="SignalP"/>
    </source>
</evidence>
<accession>A0A1C7N9H4</accession>
<keyword evidence="6" id="KW-0732">Signal</keyword>
<evidence type="ECO:0000256" key="4">
    <source>
        <dbReference type="ARBA" id="ARBA00022825"/>
    </source>
</evidence>
<dbReference type="PANTHER" id="PTHR43806">
    <property type="entry name" value="PEPTIDASE S8"/>
    <property type="match status" value="1"/>
</dbReference>
<dbReference type="CDD" id="cd04077">
    <property type="entry name" value="Peptidases_S8_PCSK9_ProteinaseK_like"/>
    <property type="match status" value="1"/>
</dbReference>
<dbReference type="Pfam" id="PF00082">
    <property type="entry name" value="Peptidase_S8"/>
    <property type="match status" value="1"/>
</dbReference>
<dbReference type="PROSITE" id="PS00137">
    <property type="entry name" value="SUBTILASE_HIS"/>
    <property type="match status" value="1"/>
</dbReference>
<evidence type="ECO:0000259" key="7">
    <source>
        <dbReference type="Pfam" id="PF00082"/>
    </source>
</evidence>
<dbReference type="AlphaFoldDB" id="A0A1C7N9H4"/>
<dbReference type="PRINTS" id="PR00723">
    <property type="entry name" value="SUBTILISIN"/>
</dbReference>
<dbReference type="Gene3D" id="3.40.50.200">
    <property type="entry name" value="Peptidase S8/S53 domain"/>
    <property type="match status" value="1"/>
</dbReference>
<comment type="similarity">
    <text evidence="1 5">Belongs to the peptidase S8 family.</text>
</comment>
<dbReference type="InterPro" id="IPR034193">
    <property type="entry name" value="PCSK9_ProteinaseK-like"/>
</dbReference>
<proteinExistence type="inferred from homology"/>
<evidence type="ECO:0000256" key="2">
    <source>
        <dbReference type="ARBA" id="ARBA00022670"/>
    </source>
</evidence>
<evidence type="ECO:0000313" key="8">
    <source>
        <dbReference type="EMBL" id="OBZ84004.1"/>
    </source>
</evidence>
<dbReference type="GO" id="GO:0006508">
    <property type="term" value="P:proteolysis"/>
    <property type="evidence" value="ECO:0007669"/>
    <property type="project" value="UniProtKB-KW"/>
</dbReference>
<keyword evidence="4 5" id="KW-0720">Serine protease</keyword>
<dbReference type="Proteomes" id="UP000093000">
    <property type="component" value="Unassembled WGS sequence"/>
</dbReference>
<keyword evidence="3 5" id="KW-0378">Hydrolase</keyword>
<feature type="active site" description="Charge relay system" evidence="5">
    <location>
        <position position="386"/>
    </location>
</feature>
<reference evidence="8 9" key="1">
    <citation type="submission" date="2016-03" db="EMBL/GenBank/DDBJ databases">
        <title>Choanephora cucurbitarum.</title>
        <authorList>
            <person name="Min B."/>
            <person name="Park H."/>
            <person name="Park J.-H."/>
            <person name="Shin H.-D."/>
            <person name="Choi I.-G."/>
        </authorList>
    </citation>
    <scope>NUCLEOTIDE SEQUENCE [LARGE SCALE GENOMIC DNA]</scope>
    <source>
        <strain evidence="8 9">KUS-F28377</strain>
    </source>
</reference>
<dbReference type="InterPro" id="IPR022398">
    <property type="entry name" value="Peptidase_S8_His-AS"/>
</dbReference>
<gene>
    <name evidence="8" type="primary">SUB6</name>
    <name evidence="8" type="ORF">A0J61_07945</name>
</gene>
<sequence>MKYSLSTACLFLSLCEALIHNKQDQLENTSFPSHIIKFKHDKSISAFEPTAFISKQYTTFRQAQLATHHSGTLMGIDLMGTDAQATLPSDAIKDIQVGNFKAVSGAFHPSFVSYLSQLEAVDYIEPNQVFKSTIEPIRTSPKPFKSTSLRLVNNRNYKRSLIVQTDVPSWGLSRINHRERDNPKIYTADEYAGKDVHVYVFDSGIDANHPDFGNRAIMEANFVDKEESVDLAGHGTHVAGTIGGEIFGVAKNALLHGIKILDRKGDGTTASLLRAISYVSKTAIPGRSIINLSLTGPRSQVVDDALSSLVRDYNIPVFVSAGNSGDDSCNYSPSSNPDVFTVGAMDEHDMIPFFSSYGDCVSIYAPGRNITSSWVNSQVRTMDGTSMANPHVSGIAAVLLSQKQYDNAGKLYKDILALASQNMLNYEVDDLNRPRALLAYQSPF</sequence>
<organism evidence="8 9">
    <name type="scientific">Choanephora cucurbitarum</name>
    <dbReference type="NCBI Taxonomy" id="101091"/>
    <lineage>
        <taxon>Eukaryota</taxon>
        <taxon>Fungi</taxon>
        <taxon>Fungi incertae sedis</taxon>
        <taxon>Mucoromycota</taxon>
        <taxon>Mucoromycotina</taxon>
        <taxon>Mucoromycetes</taxon>
        <taxon>Mucorales</taxon>
        <taxon>Mucorineae</taxon>
        <taxon>Choanephoraceae</taxon>
        <taxon>Choanephoroideae</taxon>
        <taxon>Choanephora</taxon>
    </lineage>
</organism>